<proteinExistence type="predicted"/>
<comment type="caution">
    <text evidence="1">The sequence shown here is derived from an EMBL/GenBank/DDBJ whole genome shotgun (WGS) entry which is preliminary data.</text>
</comment>
<reference evidence="1 2" key="1">
    <citation type="submission" date="2023-07" db="EMBL/GenBank/DDBJ databases">
        <authorList>
            <person name="Peeters C."/>
        </authorList>
    </citation>
    <scope>NUCLEOTIDE SEQUENCE [LARGE SCALE GENOMIC DNA]</scope>
    <source>
        <strain evidence="1 2">LMG 32965</strain>
    </source>
</reference>
<evidence type="ECO:0000313" key="1">
    <source>
        <dbReference type="EMBL" id="CAJ0895895.1"/>
    </source>
</evidence>
<dbReference type="Proteomes" id="UP001189792">
    <property type="component" value="Unassembled WGS sequence"/>
</dbReference>
<dbReference type="EMBL" id="CAUDLI010000009">
    <property type="protein sequence ID" value="CAJ0895895.1"/>
    <property type="molecule type" value="Genomic_DNA"/>
</dbReference>
<protein>
    <submittedName>
        <fullName evidence="1">Uncharacterized protein</fullName>
    </submittedName>
</protein>
<gene>
    <name evidence="1" type="ORF">R77564_03936</name>
</gene>
<accession>A0ABN9KI63</accession>
<sequence length="259" mass="27067">MRNTEPDPVGYWWTDAAAAEVGRRHAGTHDHCRHASATVSTSRNFCNEIDEMGGGVGRVKRPQPGGYHTTSNCPKNLIGCALRAPLCDSLANGLCNSVTKPDLAPAASECSNAIVGAGEAQGTQISVDLLERASLLARLVGLGLEPGGELGRVAVELAWALPCRIGRCGGVSAQTAPDRVPGDAQAPGDLAQRDLVAKVPASNDAQYGHVDHSNLPLVAERDSVLYVGQHSMQKPTSGGSGFGANQHSIFTAKFRLRAT</sequence>
<organism evidence="1 2">
    <name type="scientific">Ralstonia flatus</name>
    <dbReference type="NCBI Taxonomy" id="3058601"/>
    <lineage>
        <taxon>Bacteria</taxon>
        <taxon>Pseudomonadati</taxon>
        <taxon>Pseudomonadota</taxon>
        <taxon>Betaproteobacteria</taxon>
        <taxon>Burkholderiales</taxon>
        <taxon>Burkholderiaceae</taxon>
        <taxon>Ralstonia</taxon>
    </lineage>
</organism>
<keyword evidence="2" id="KW-1185">Reference proteome</keyword>
<name>A0ABN9KI63_9RALS</name>
<evidence type="ECO:0000313" key="2">
    <source>
        <dbReference type="Proteomes" id="UP001189792"/>
    </source>
</evidence>